<evidence type="ECO:0000256" key="1">
    <source>
        <dbReference type="SAM" id="MobiDB-lite"/>
    </source>
</evidence>
<accession>A0A1Y0AYN8</accession>
<evidence type="ECO:0000313" key="2">
    <source>
        <dbReference type="EMBL" id="ART30261.1"/>
    </source>
</evidence>
<dbReference type="AlphaFoldDB" id="A0A1Y0AYN8"/>
<organism evidence="2">
    <name type="scientific">Utricularia reniformis</name>
    <dbReference type="NCBI Taxonomy" id="192314"/>
    <lineage>
        <taxon>Eukaryota</taxon>
        <taxon>Viridiplantae</taxon>
        <taxon>Streptophyta</taxon>
        <taxon>Embryophyta</taxon>
        <taxon>Tracheophyta</taxon>
        <taxon>Spermatophyta</taxon>
        <taxon>Magnoliopsida</taxon>
        <taxon>eudicotyledons</taxon>
        <taxon>Gunneridae</taxon>
        <taxon>Pentapetalae</taxon>
        <taxon>asterids</taxon>
        <taxon>lamiids</taxon>
        <taxon>Lamiales</taxon>
        <taxon>Lentibulariaceae</taxon>
        <taxon>Utricularia</taxon>
    </lineage>
</organism>
<dbReference type="EMBL" id="KY774314">
    <property type="protein sequence ID" value="ART30261.1"/>
    <property type="molecule type" value="Genomic_DNA"/>
</dbReference>
<reference evidence="2" key="1">
    <citation type="submission" date="2017-03" db="EMBL/GenBank/DDBJ databases">
        <title>The mitochondrial genome of the carnivorous plant Utricularia reniformis (Lentibulariaceae): structure, comparative analysis and evolutionary landmarks.</title>
        <authorList>
            <person name="Silva S.R."/>
            <person name="Alvarenga D.O."/>
            <person name="Michael T.P."/>
            <person name="Miranda V.F.O."/>
            <person name="Varani A.M."/>
        </authorList>
    </citation>
    <scope>NUCLEOTIDE SEQUENCE</scope>
</reference>
<name>A0A1Y0AYN8_9LAMI</name>
<protein>
    <submittedName>
        <fullName evidence="2">Uncharacterized protein</fullName>
    </submittedName>
</protein>
<sequence>MTNPRKTVTAVMRLLSQTKEPTMNVSSFLSYQLLNACNEDRAWARRKRTHSKQEGHRLNGTRLSGRVGIRTGRSSFSHI</sequence>
<geneLocation type="mitochondrion" evidence="2"/>
<proteinExistence type="predicted"/>
<feature type="region of interest" description="Disordered" evidence="1">
    <location>
        <begin position="47"/>
        <end position="79"/>
    </location>
</feature>
<keyword evidence="2" id="KW-0496">Mitochondrion</keyword>
<gene>
    <name evidence="2" type="ORF">AEK19_MT0188</name>
</gene>